<gene>
    <name evidence="1" type="ORF">POPTR_009G062000</name>
</gene>
<proteinExistence type="predicted"/>
<dbReference type="EMBL" id="CM009298">
    <property type="protein sequence ID" value="PNT19915.1"/>
    <property type="molecule type" value="Genomic_DNA"/>
</dbReference>
<evidence type="ECO:0000313" key="2">
    <source>
        <dbReference type="Proteomes" id="UP000006729"/>
    </source>
</evidence>
<reference evidence="1 2" key="1">
    <citation type="journal article" date="2006" name="Science">
        <title>The genome of black cottonwood, Populus trichocarpa (Torr. &amp; Gray).</title>
        <authorList>
            <person name="Tuskan G.A."/>
            <person name="Difazio S."/>
            <person name="Jansson S."/>
            <person name="Bohlmann J."/>
            <person name="Grigoriev I."/>
            <person name="Hellsten U."/>
            <person name="Putnam N."/>
            <person name="Ralph S."/>
            <person name="Rombauts S."/>
            <person name="Salamov A."/>
            <person name="Schein J."/>
            <person name="Sterck L."/>
            <person name="Aerts A."/>
            <person name="Bhalerao R.R."/>
            <person name="Bhalerao R.P."/>
            <person name="Blaudez D."/>
            <person name="Boerjan W."/>
            <person name="Brun A."/>
            <person name="Brunner A."/>
            <person name="Busov V."/>
            <person name="Campbell M."/>
            <person name="Carlson J."/>
            <person name="Chalot M."/>
            <person name="Chapman J."/>
            <person name="Chen G.L."/>
            <person name="Cooper D."/>
            <person name="Coutinho P.M."/>
            <person name="Couturier J."/>
            <person name="Covert S."/>
            <person name="Cronk Q."/>
            <person name="Cunningham R."/>
            <person name="Davis J."/>
            <person name="Degroeve S."/>
            <person name="Dejardin A."/>
            <person name="Depamphilis C."/>
            <person name="Detter J."/>
            <person name="Dirks B."/>
            <person name="Dubchak I."/>
            <person name="Duplessis S."/>
            <person name="Ehlting J."/>
            <person name="Ellis B."/>
            <person name="Gendler K."/>
            <person name="Goodstein D."/>
            <person name="Gribskov M."/>
            <person name="Grimwood J."/>
            <person name="Groover A."/>
            <person name="Gunter L."/>
            <person name="Hamberger B."/>
            <person name="Heinze B."/>
            <person name="Helariutta Y."/>
            <person name="Henrissat B."/>
            <person name="Holligan D."/>
            <person name="Holt R."/>
            <person name="Huang W."/>
            <person name="Islam-Faridi N."/>
            <person name="Jones S."/>
            <person name="Jones-Rhoades M."/>
            <person name="Jorgensen R."/>
            <person name="Joshi C."/>
            <person name="Kangasjarvi J."/>
            <person name="Karlsson J."/>
            <person name="Kelleher C."/>
            <person name="Kirkpatrick R."/>
            <person name="Kirst M."/>
            <person name="Kohler A."/>
            <person name="Kalluri U."/>
            <person name="Larimer F."/>
            <person name="Leebens-Mack J."/>
            <person name="Leple J.C."/>
            <person name="Locascio P."/>
            <person name="Lou Y."/>
            <person name="Lucas S."/>
            <person name="Martin F."/>
            <person name="Montanini B."/>
            <person name="Napoli C."/>
            <person name="Nelson D.R."/>
            <person name="Nelson C."/>
            <person name="Nieminen K."/>
            <person name="Nilsson O."/>
            <person name="Pereda V."/>
            <person name="Peter G."/>
            <person name="Philippe R."/>
            <person name="Pilate G."/>
            <person name="Poliakov A."/>
            <person name="Razumovskaya J."/>
            <person name="Richardson P."/>
            <person name="Rinaldi C."/>
            <person name="Ritland K."/>
            <person name="Rouze P."/>
            <person name="Ryaboy D."/>
            <person name="Schmutz J."/>
            <person name="Schrader J."/>
            <person name="Segerman B."/>
            <person name="Shin H."/>
            <person name="Siddiqui A."/>
            <person name="Sterky F."/>
            <person name="Terry A."/>
            <person name="Tsai C.J."/>
            <person name="Uberbacher E."/>
            <person name="Unneberg P."/>
            <person name="Vahala J."/>
            <person name="Wall K."/>
            <person name="Wessler S."/>
            <person name="Yang G."/>
            <person name="Yin T."/>
            <person name="Douglas C."/>
            <person name="Marra M."/>
            <person name="Sandberg G."/>
            <person name="Van de Peer Y."/>
            <person name="Rokhsar D."/>
        </authorList>
    </citation>
    <scope>NUCLEOTIDE SEQUENCE [LARGE SCALE GENOMIC DNA]</scope>
    <source>
        <strain evidence="2">cv. Nisqually</strain>
    </source>
</reference>
<protein>
    <submittedName>
        <fullName evidence="1">Uncharacterized protein</fullName>
    </submittedName>
</protein>
<evidence type="ECO:0000313" key="1">
    <source>
        <dbReference type="EMBL" id="PNT19915.1"/>
    </source>
</evidence>
<dbReference type="AlphaFoldDB" id="A0A2K1Z3R4"/>
<name>A0A2K1Z3R4_POPTR</name>
<organism evidence="1 2">
    <name type="scientific">Populus trichocarpa</name>
    <name type="common">Western balsam poplar</name>
    <name type="synonym">Populus balsamifera subsp. trichocarpa</name>
    <dbReference type="NCBI Taxonomy" id="3694"/>
    <lineage>
        <taxon>Eukaryota</taxon>
        <taxon>Viridiplantae</taxon>
        <taxon>Streptophyta</taxon>
        <taxon>Embryophyta</taxon>
        <taxon>Tracheophyta</taxon>
        <taxon>Spermatophyta</taxon>
        <taxon>Magnoliopsida</taxon>
        <taxon>eudicotyledons</taxon>
        <taxon>Gunneridae</taxon>
        <taxon>Pentapetalae</taxon>
        <taxon>rosids</taxon>
        <taxon>fabids</taxon>
        <taxon>Malpighiales</taxon>
        <taxon>Salicaceae</taxon>
        <taxon>Saliceae</taxon>
        <taxon>Populus</taxon>
    </lineage>
</organism>
<accession>A0A2K1Z3R4</accession>
<sequence>MIMLNGKKIKLKTGVMVCQLHKTGRGKKRPILCLCIPHSSSSREGGMAKLACSRQLLLLCTMHLAFLQGAA</sequence>
<dbReference type="InParanoid" id="A0A2K1Z3R4"/>
<dbReference type="Proteomes" id="UP000006729">
    <property type="component" value="Chromosome 9"/>
</dbReference>
<keyword evidence="2" id="KW-1185">Reference proteome</keyword>